<reference evidence="2 3" key="1">
    <citation type="submission" date="2015-09" db="EMBL/GenBank/DDBJ databases">
        <authorList>
            <consortium name="Swine Surveillance"/>
        </authorList>
    </citation>
    <scope>NUCLEOTIDE SEQUENCE [LARGE SCALE GENOMIC DNA]</scope>
    <source>
        <strain evidence="2 3">CECT 8383</strain>
    </source>
</reference>
<dbReference type="STRING" id="340021.TM5383_02383"/>
<feature type="transmembrane region" description="Helical" evidence="1">
    <location>
        <begin position="94"/>
        <end position="118"/>
    </location>
</feature>
<evidence type="ECO:0000256" key="1">
    <source>
        <dbReference type="SAM" id="Phobius"/>
    </source>
</evidence>
<keyword evidence="3" id="KW-1185">Reference proteome</keyword>
<evidence type="ECO:0000313" key="3">
    <source>
        <dbReference type="Proteomes" id="UP000051681"/>
    </source>
</evidence>
<keyword evidence="1" id="KW-0812">Transmembrane</keyword>
<sequence length="143" mass="15720">MATDDRIPDYDPDTELSDFLNDGWDYRFQKAQYDNLLAETALAKEQKREIGQRIWIRWLAVLLSTAVIGAMFCAFYHILHQIFGFRYTFMQTGAMIALVVAPVVSISGITIALLFGVFRGYKDADAAAASAAVAASVTAAKGS</sequence>
<keyword evidence="1" id="KW-1133">Transmembrane helix</keyword>
<dbReference type="EMBL" id="CYSF01000012">
    <property type="protein sequence ID" value="CUH85155.1"/>
    <property type="molecule type" value="Genomic_DNA"/>
</dbReference>
<gene>
    <name evidence="2" type="ORF">TM5383_02383</name>
</gene>
<dbReference type="Proteomes" id="UP000051681">
    <property type="component" value="Unassembled WGS sequence"/>
</dbReference>
<dbReference type="RefSeq" id="WP_058319232.1">
    <property type="nucleotide sequence ID" value="NZ_CYSF01000012.1"/>
</dbReference>
<proteinExistence type="predicted"/>
<protein>
    <submittedName>
        <fullName evidence="2">Uncharacterized protein</fullName>
    </submittedName>
</protein>
<organism evidence="2 3">
    <name type="scientific">Thalassovita mediterranea</name>
    <dbReference type="NCBI Taxonomy" id="340021"/>
    <lineage>
        <taxon>Bacteria</taxon>
        <taxon>Pseudomonadati</taxon>
        <taxon>Pseudomonadota</taxon>
        <taxon>Alphaproteobacteria</taxon>
        <taxon>Rhodobacterales</taxon>
        <taxon>Roseobacteraceae</taxon>
        <taxon>Thalassovita</taxon>
    </lineage>
</organism>
<keyword evidence="1" id="KW-0472">Membrane</keyword>
<feature type="transmembrane region" description="Helical" evidence="1">
    <location>
        <begin position="54"/>
        <end position="79"/>
    </location>
</feature>
<name>A0A0N7M254_9RHOB</name>
<evidence type="ECO:0000313" key="2">
    <source>
        <dbReference type="EMBL" id="CUH85155.1"/>
    </source>
</evidence>
<accession>A0A0N7M254</accession>
<dbReference type="AlphaFoldDB" id="A0A0N7M254"/>